<accession>A0ABN2S9A2</accession>
<gene>
    <name evidence="8" type="primary">rtcB</name>
    <name evidence="9" type="ORF">GCM10009817_24490</name>
</gene>
<comment type="subunit">
    <text evidence="8">Monomer.</text>
</comment>
<evidence type="ECO:0000256" key="3">
    <source>
        <dbReference type="ARBA" id="ARBA00022741"/>
    </source>
</evidence>
<reference evidence="9 10" key="1">
    <citation type="journal article" date="2019" name="Int. J. Syst. Evol. Microbiol.">
        <title>The Global Catalogue of Microorganisms (GCM) 10K type strain sequencing project: providing services to taxonomists for standard genome sequencing and annotation.</title>
        <authorList>
            <consortium name="The Broad Institute Genomics Platform"/>
            <consortium name="The Broad Institute Genome Sequencing Center for Infectious Disease"/>
            <person name="Wu L."/>
            <person name="Ma J."/>
        </authorList>
    </citation>
    <scope>NUCLEOTIDE SEQUENCE [LARGE SCALE GENOMIC DNA]</scope>
    <source>
        <strain evidence="9 10">JCM 15628</strain>
    </source>
</reference>
<evidence type="ECO:0000256" key="4">
    <source>
        <dbReference type="ARBA" id="ARBA00022800"/>
    </source>
</evidence>
<organism evidence="9 10">
    <name type="scientific">Terrabacter lapilli</name>
    <dbReference type="NCBI Taxonomy" id="436231"/>
    <lineage>
        <taxon>Bacteria</taxon>
        <taxon>Bacillati</taxon>
        <taxon>Actinomycetota</taxon>
        <taxon>Actinomycetes</taxon>
        <taxon>Micrococcales</taxon>
        <taxon>Intrasporangiaceae</taxon>
        <taxon>Terrabacter</taxon>
    </lineage>
</organism>
<dbReference type="PANTHER" id="PTHR11118">
    <property type="entry name" value="RNA-SPLICING LIGASE RTCB HOMOLOG"/>
    <property type="match status" value="1"/>
</dbReference>
<dbReference type="InterPro" id="IPR001233">
    <property type="entry name" value="RtcB"/>
</dbReference>
<keyword evidence="1 8" id="KW-0436">Ligase</keyword>
<dbReference type="InterPro" id="IPR036025">
    <property type="entry name" value="RtcB-like_sf"/>
</dbReference>
<keyword evidence="5" id="KW-0342">GTP-binding</keyword>
<dbReference type="EC" id="6.5.1.-" evidence="8"/>
<comment type="catalytic activity">
    <reaction evidence="7">
        <text>a 3'-end 3'-phospho-ribonucleotide-RNA + a 5'-end dephospho-ribonucleoside-RNA + GTP = a ribonucleotidyl-ribonucleotide-RNA + GMP + diphosphate</text>
        <dbReference type="Rhea" id="RHEA:68076"/>
        <dbReference type="Rhea" id="RHEA-COMP:10463"/>
        <dbReference type="Rhea" id="RHEA-COMP:13936"/>
        <dbReference type="Rhea" id="RHEA-COMP:17355"/>
        <dbReference type="ChEBI" id="CHEBI:33019"/>
        <dbReference type="ChEBI" id="CHEBI:37565"/>
        <dbReference type="ChEBI" id="CHEBI:58115"/>
        <dbReference type="ChEBI" id="CHEBI:83062"/>
        <dbReference type="ChEBI" id="CHEBI:138284"/>
        <dbReference type="ChEBI" id="CHEBI:173118"/>
        <dbReference type="EC" id="6.5.1.8"/>
    </reaction>
</comment>
<keyword evidence="2 8" id="KW-0479">Metal-binding</keyword>
<dbReference type="SUPFAM" id="SSF103365">
    <property type="entry name" value="Hypothetical protein PH1602"/>
    <property type="match status" value="1"/>
</dbReference>
<comment type="caution">
    <text evidence="9">The sequence shown here is derived from an EMBL/GenBank/DDBJ whole genome shotgun (WGS) entry which is preliminary data.</text>
</comment>
<evidence type="ECO:0000256" key="2">
    <source>
        <dbReference type="ARBA" id="ARBA00022723"/>
    </source>
</evidence>
<evidence type="ECO:0000256" key="6">
    <source>
        <dbReference type="ARBA" id="ARBA00023211"/>
    </source>
</evidence>
<dbReference type="Gene3D" id="3.90.1860.10">
    <property type="entry name" value="tRNA-splicing ligase RtcB"/>
    <property type="match status" value="1"/>
</dbReference>
<evidence type="ECO:0000256" key="5">
    <source>
        <dbReference type="ARBA" id="ARBA00023134"/>
    </source>
</evidence>
<evidence type="ECO:0000313" key="10">
    <source>
        <dbReference type="Proteomes" id="UP001500013"/>
    </source>
</evidence>
<protein>
    <recommendedName>
        <fullName evidence="8">tRNA-splicing ligase RtcB</fullName>
        <ecNumber evidence="8">6.5.1.-</ecNumber>
    </recommendedName>
</protein>
<dbReference type="Pfam" id="PF01139">
    <property type="entry name" value="RtcB"/>
    <property type="match status" value="1"/>
</dbReference>
<name>A0ABN2S9A2_9MICO</name>
<sequence>MFDSDHLPADRDMVDSFNSATLGMDLAAPPVVLPDFHHKSAMEMPSSIAVATAGTIRPTLTSSSINCGMALIALNCDRPTDAAVTDFYRRVRERYPYPTTNRRDLSYREVVSAATEGAAFAVERHGIDPAELERVEEGGRIDLARWGGGDRLVSELPALTWQLARLRFGTVGPTNHFVELQEVEEILDPEAAQLLGIRQGQVTLQYHAGGGVLTGEIGHLFARRRDANRVMKAAMAVQKPLFHLATARSAQQVRERMRLFFTSACPPVELDSDEGQRLMLANAAAMNYGYAFRMVTYQALRQLAADAFGGEPGRLVVDSPHNSIYEEEVAGERAVVHRHNSCRAYPAHLMTPGTTFAQTGQAVLLPGTHKTSSYLAVAASSGPSLHSACHGAGTVIDQFAKNGTSKSDPRGRSTLRFRYDDTAPTEAPHLDDAGVNAAMSVLTSHRIVRPVARMRPFAVLH</sequence>
<evidence type="ECO:0000256" key="7">
    <source>
        <dbReference type="ARBA" id="ARBA00047746"/>
    </source>
</evidence>
<dbReference type="Proteomes" id="UP001500013">
    <property type="component" value="Unassembled WGS sequence"/>
</dbReference>
<proteinExistence type="inferred from homology"/>
<keyword evidence="3" id="KW-0547">Nucleotide-binding</keyword>
<comment type="cofactor">
    <cofactor evidence="8">
        <name>Mn(2+)</name>
        <dbReference type="ChEBI" id="CHEBI:29035"/>
    </cofactor>
    <text evidence="8">Binds 2 manganese ions per subunit.</text>
</comment>
<keyword evidence="10" id="KW-1185">Reference proteome</keyword>
<comment type="similarity">
    <text evidence="8">Belongs to the RtcB family.</text>
</comment>
<dbReference type="PANTHER" id="PTHR11118:SF1">
    <property type="entry name" value="RNA-SPLICING LIGASE RTCB HOMOLOG"/>
    <property type="match status" value="1"/>
</dbReference>
<dbReference type="EMBL" id="BAAAPU010000007">
    <property type="protein sequence ID" value="GAA1982321.1"/>
    <property type="molecule type" value="Genomic_DNA"/>
</dbReference>
<evidence type="ECO:0000313" key="9">
    <source>
        <dbReference type="EMBL" id="GAA1982321.1"/>
    </source>
</evidence>
<keyword evidence="6 8" id="KW-0464">Manganese</keyword>
<evidence type="ECO:0000256" key="8">
    <source>
        <dbReference type="RuleBase" id="RU371113"/>
    </source>
</evidence>
<keyword evidence="4" id="KW-0692">RNA repair</keyword>
<evidence type="ECO:0000256" key="1">
    <source>
        <dbReference type="ARBA" id="ARBA00022598"/>
    </source>
</evidence>